<keyword evidence="1" id="KW-1133">Transmembrane helix</keyword>
<keyword evidence="1" id="KW-0472">Membrane</keyword>
<dbReference type="EMBL" id="JAALLT010000002">
    <property type="protein sequence ID" value="NGP76544.1"/>
    <property type="molecule type" value="Genomic_DNA"/>
</dbReference>
<feature type="chain" id="PRO_5026703462" description="Polymer-forming cytoskeletal protein" evidence="2">
    <location>
        <begin position="21"/>
        <end position="377"/>
    </location>
</feature>
<evidence type="ECO:0000256" key="1">
    <source>
        <dbReference type="SAM" id="Phobius"/>
    </source>
</evidence>
<comment type="caution">
    <text evidence="3">The sequence shown here is derived from an EMBL/GenBank/DDBJ whole genome shotgun (WGS) entry which is preliminary data.</text>
</comment>
<organism evidence="3 4">
    <name type="scientific">Halalkalibaculum roseum</name>
    <dbReference type="NCBI Taxonomy" id="2709311"/>
    <lineage>
        <taxon>Bacteria</taxon>
        <taxon>Pseudomonadati</taxon>
        <taxon>Balneolota</taxon>
        <taxon>Balneolia</taxon>
        <taxon>Balneolales</taxon>
        <taxon>Balneolaceae</taxon>
        <taxon>Halalkalibaculum</taxon>
    </lineage>
</organism>
<reference evidence="3 4" key="1">
    <citation type="submission" date="2020-02" db="EMBL/GenBank/DDBJ databases">
        <title>Balneolaceae bacterium YR4-1, complete genome.</title>
        <authorList>
            <person name="Li Y."/>
            <person name="Wu S."/>
        </authorList>
    </citation>
    <scope>NUCLEOTIDE SEQUENCE [LARGE SCALE GENOMIC DNA]</scope>
    <source>
        <strain evidence="3 4">YR4-1</strain>
    </source>
</reference>
<keyword evidence="2" id="KW-0732">Signal</keyword>
<feature type="transmembrane region" description="Helical" evidence="1">
    <location>
        <begin position="343"/>
        <end position="364"/>
    </location>
</feature>
<dbReference type="Proteomes" id="UP000473278">
    <property type="component" value="Unassembled WGS sequence"/>
</dbReference>
<keyword evidence="4" id="KW-1185">Reference proteome</keyword>
<dbReference type="RefSeq" id="WP_165140980.1">
    <property type="nucleotide sequence ID" value="NZ_JAALLT010000002.1"/>
</dbReference>
<evidence type="ECO:0000313" key="4">
    <source>
        <dbReference type="Proteomes" id="UP000473278"/>
    </source>
</evidence>
<dbReference type="AlphaFoldDB" id="A0A6M1SZD7"/>
<feature type="transmembrane region" description="Helical" evidence="1">
    <location>
        <begin position="213"/>
        <end position="238"/>
    </location>
</feature>
<evidence type="ECO:0008006" key="5">
    <source>
        <dbReference type="Google" id="ProtNLM"/>
    </source>
</evidence>
<gene>
    <name evidence="3" type="ORF">G3570_07865</name>
</gene>
<feature type="transmembrane region" description="Helical" evidence="1">
    <location>
        <begin position="321"/>
        <end position="337"/>
    </location>
</feature>
<evidence type="ECO:0000313" key="3">
    <source>
        <dbReference type="EMBL" id="NGP76544.1"/>
    </source>
</evidence>
<sequence length="377" mass="40617">MKKSGLVLLSLIIMPFLASAQGSIYKSGSLVQVQEADSIQKQLIAAGETVEMSGWLGNDFLSAGRFMMLKGMVSDDAIIAGQQVIIDGEVGDLLMAAGETIIINGIVKGDAFLAAREIRITEGARIEGNAALAGETIVLEGGKIDGWLRAAGEELTLNGEVGQFTDLYSNNVAFGDEYQATLGTTITSEETLYRENLGVVPADLTLNVQEAPIVFIIVSQIIFYLSVLITGMILLRIFQKKAIDIHRFATEKFWKNTGVGLLTFIGVPLAVALLMLPVLTIPLSILLLLVFILALFTGYLLVALTLGVMAILYFKGEPKVSTYYWGLALGMIIIAILTNLPFIGFVLNALLLFFGLGSLSYYIWLESTGKKTSGTAQ</sequence>
<feature type="transmembrane region" description="Helical" evidence="1">
    <location>
        <begin position="259"/>
        <end position="279"/>
    </location>
</feature>
<evidence type="ECO:0000256" key="2">
    <source>
        <dbReference type="SAM" id="SignalP"/>
    </source>
</evidence>
<feature type="transmembrane region" description="Helical" evidence="1">
    <location>
        <begin position="285"/>
        <end position="314"/>
    </location>
</feature>
<protein>
    <recommendedName>
        <fullName evidence="5">Polymer-forming cytoskeletal protein</fullName>
    </recommendedName>
</protein>
<feature type="signal peptide" evidence="2">
    <location>
        <begin position="1"/>
        <end position="20"/>
    </location>
</feature>
<name>A0A6M1SZD7_9BACT</name>
<keyword evidence="1" id="KW-0812">Transmembrane</keyword>
<accession>A0A6M1SZD7</accession>
<proteinExistence type="predicted"/>